<dbReference type="RefSeq" id="XP_006818627.1">
    <property type="nucleotide sequence ID" value="XM_006818564.1"/>
</dbReference>
<organism evidence="7 8">
    <name type="scientific">Saccoglossus kowalevskii</name>
    <name type="common">Acorn worm</name>
    <dbReference type="NCBI Taxonomy" id="10224"/>
    <lineage>
        <taxon>Eukaryota</taxon>
        <taxon>Metazoa</taxon>
        <taxon>Hemichordata</taxon>
        <taxon>Enteropneusta</taxon>
        <taxon>Harrimaniidae</taxon>
        <taxon>Saccoglossus</taxon>
    </lineage>
</organism>
<evidence type="ECO:0000256" key="2">
    <source>
        <dbReference type="ARBA" id="ARBA00022692"/>
    </source>
</evidence>
<keyword evidence="4 5" id="KW-0472">Membrane</keyword>
<reference evidence="8" key="1">
    <citation type="submission" date="2025-08" db="UniProtKB">
        <authorList>
            <consortium name="RefSeq"/>
        </authorList>
    </citation>
    <scope>IDENTIFICATION</scope>
    <source>
        <tissue evidence="8">Testes</tissue>
    </source>
</reference>
<evidence type="ECO:0000313" key="8">
    <source>
        <dbReference type="RefSeq" id="XP_006818627.1"/>
    </source>
</evidence>
<evidence type="ECO:0000259" key="6">
    <source>
        <dbReference type="Pfam" id="PF25508"/>
    </source>
</evidence>
<evidence type="ECO:0000256" key="4">
    <source>
        <dbReference type="ARBA" id="ARBA00023136"/>
    </source>
</evidence>
<feature type="transmembrane region" description="Helical" evidence="5">
    <location>
        <begin position="374"/>
        <end position="393"/>
    </location>
</feature>
<keyword evidence="3 5" id="KW-1133">Transmembrane helix</keyword>
<name>A0ABM0MF36_SACKO</name>
<dbReference type="Proteomes" id="UP000694865">
    <property type="component" value="Unplaced"/>
</dbReference>
<keyword evidence="2 5" id="KW-0812">Transmembrane</keyword>
<gene>
    <name evidence="8" type="primary">LOC102809947</name>
</gene>
<dbReference type="Pfam" id="PF25508">
    <property type="entry name" value="TRPM2"/>
    <property type="match status" value="1"/>
</dbReference>
<protein>
    <submittedName>
        <fullName evidence="8">Uncharacterized protein LOC102809947</fullName>
    </submittedName>
</protein>
<feature type="transmembrane region" description="Helical" evidence="5">
    <location>
        <begin position="332"/>
        <end position="353"/>
    </location>
</feature>
<keyword evidence="7" id="KW-1185">Reference proteome</keyword>
<feature type="transmembrane region" description="Helical" evidence="5">
    <location>
        <begin position="522"/>
        <end position="540"/>
    </location>
</feature>
<dbReference type="GeneID" id="102809947"/>
<dbReference type="InterPro" id="IPR050927">
    <property type="entry name" value="TRPM"/>
</dbReference>
<sequence>MLCMGKLNRIRADSIQSVGESEADIGDFEVYEAQSGDEGDSVIDEEIVIPEPVQPSQDLQKKVYKALKRNNVTVLETLLKMRSKISLTLLAQNYLRDLYHSVVTGADCPMWLRAFPIKLKMNTSGKIDKTDKSGILMAAVGDLLCELLPEQFQSRIELGELYQTKAELASAARARIRHTKYCCSKAPPPMRGIYGTRDLFLWALLSDRQQLATVIFNYGWHESDRPSLIGASLTACKLLNKLSDVIEDMPLTQANELDTHARKYKSIANYVTSECFEEDRQKTRQMVIRNRPQWGNESFLVVSSYLEGKEAESFRIVLNDLWTGNLAADIKWLTFKLLLAIVPLFVVVLDVPDAKWYNYPARWKAYYTAPATKCLLNVIVYVIHLFIFCHFLLTDFHHVDNWLDISIWEQMVIIWVFGMVLEEIRQLTEFGAIGPLQILVKVVDYYMSNWNTIDWLMMWSFHIGLVLRFTVSEDHFFVARIFYIVSMILMFCRLLQFATLWEYLGPKVSMIRLMMTRDLPPFLIVFFVFFLSFGVAYHALLYPNDILSWTMVAEVLAMPYWQLYGELQLEQIEGRPRCFKYDQPVKEFINLKQREVDECAEVEQLSAAKKGTSSGVDVETLKKMDAVDKKLRDTDVKLTELQECIDGMEENIVKKISLRQEEVLTTLFRGFTEQYERNLAALNPTMSSVETVQNQSITQGELGEILTEIRELRQKQNESMSKVRNALKKNRKLLRTVSEDRLSIKNRKDNNASDSDE</sequence>
<dbReference type="InterPro" id="IPR057366">
    <property type="entry name" value="TRPM-like"/>
</dbReference>
<accession>A0ABM0MF36</accession>
<feature type="domain" description="TRPM-like" evidence="6">
    <location>
        <begin position="55"/>
        <end position="300"/>
    </location>
</feature>
<proteinExistence type="predicted"/>
<dbReference type="PANTHER" id="PTHR13800">
    <property type="entry name" value="TRANSIENT RECEPTOR POTENTIAL CATION CHANNEL, SUBFAMILY M, MEMBER 6"/>
    <property type="match status" value="1"/>
</dbReference>
<evidence type="ECO:0000256" key="3">
    <source>
        <dbReference type="ARBA" id="ARBA00022989"/>
    </source>
</evidence>
<evidence type="ECO:0000313" key="7">
    <source>
        <dbReference type="Proteomes" id="UP000694865"/>
    </source>
</evidence>
<comment type="subcellular location">
    <subcellularLocation>
        <location evidence="1">Membrane</location>
        <topology evidence="1">Multi-pass membrane protein</topology>
    </subcellularLocation>
</comment>
<feature type="transmembrane region" description="Helical" evidence="5">
    <location>
        <begin position="477"/>
        <end position="501"/>
    </location>
</feature>
<dbReference type="PANTHER" id="PTHR13800:SF1">
    <property type="entry name" value="TRANSIENT RECEPTOR POTENTIAL CATION CHANNEL TRPM"/>
    <property type="match status" value="1"/>
</dbReference>
<evidence type="ECO:0000256" key="1">
    <source>
        <dbReference type="ARBA" id="ARBA00004141"/>
    </source>
</evidence>
<evidence type="ECO:0000256" key="5">
    <source>
        <dbReference type="SAM" id="Phobius"/>
    </source>
</evidence>
<feature type="transmembrane region" description="Helical" evidence="5">
    <location>
        <begin position="453"/>
        <end position="471"/>
    </location>
</feature>